<dbReference type="PRINTS" id="PR00625">
    <property type="entry name" value="JDOMAIN"/>
</dbReference>
<accession>A0A6A6EQY5</accession>
<dbReference type="CDD" id="cd06257">
    <property type="entry name" value="DnaJ"/>
    <property type="match status" value="1"/>
</dbReference>
<reference evidence="3" key="1">
    <citation type="journal article" date="2020" name="Stud. Mycol.">
        <title>101 Dothideomycetes genomes: a test case for predicting lifestyles and emergence of pathogens.</title>
        <authorList>
            <person name="Haridas S."/>
            <person name="Albert R."/>
            <person name="Binder M."/>
            <person name="Bloem J."/>
            <person name="Labutti K."/>
            <person name="Salamov A."/>
            <person name="Andreopoulos B."/>
            <person name="Baker S."/>
            <person name="Barry K."/>
            <person name="Bills G."/>
            <person name="Bluhm B."/>
            <person name="Cannon C."/>
            <person name="Castanera R."/>
            <person name="Culley D."/>
            <person name="Daum C."/>
            <person name="Ezra D."/>
            <person name="Gonzalez J."/>
            <person name="Henrissat B."/>
            <person name="Kuo A."/>
            <person name="Liang C."/>
            <person name="Lipzen A."/>
            <person name="Lutzoni F."/>
            <person name="Magnuson J."/>
            <person name="Mondo S."/>
            <person name="Nolan M."/>
            <person name="Ohm R."/>
            <person name="Pangilinan J."/>
            <person name="Park H.-J."/>
            <person name="Ramirez L."/>
            <person name="Alfaro M."/>
            <person name="Sun H."/>
            <person name="Tritt A."/>
            <person name="Yoshinaga Y."/>
            <person name="Zwiers L.-H."/>
            <person name="Turgeon B."/>
            <person name="Goodwin S."/>
            <person name="Spatafora J."/>
            <person name="Crous P."/>
            <person name="Grigoriev I."/>
        </authorList>
    </citation>
    <scope>NUCLEOTIDE SEQUENCE</scope>
    <source>
        <strain evidence="3">CBS 207.26</strain>
    </source>
</reference>
<name>A0A6A6EQY5_9PEZI</name>
<dbReference type="FunFam" id="1.10.287.110:FF:000110">
    <property type="entry name" value="DnaJ domain protein (AFU_orthologue AFUA_2G13210)"/>
    <property type="match status" value="1"/>
</dbReference>
<evidence type="ECO:0000313" key="4">
    <source>
        <dbReference type="Proteomes" id="UP000800200"/>
    </source>
</evidence>
<dbReference type="SUPFAM" id="SSF46565">
    <property type="entry name" value="Chaperone J-domain"/>
    <property type="match status" value="1"/>
</dbReference>
<dbReference type="GO" id="GO:0005634">
    <property type="term" value="C:nucleus"/>
    <property type="evidence" value="ECO:0007669"/>
    <property type="project" value="TreeGrafter"/>
</dbReference>
<dbReference type="InterPro" id="IPR001623">
    <property type="entry name" value="DnaJ_domain"/>
</dbReference>
<feature type="compositionally biased region" description="Basic residues" evidence="1">
    <location>
        <begin position="318"/>
        <end position="334"/>
    </location>
</feature>
<dbReference type="GO" id="GO:0005737">
    <property type="term" value="C:cytoplasm"/>
    <property type="evidence" value="ECO:0007669"/>
    <property type="project" value="TreeGrafter"/>
</dbReference>
<dbReference type="OrthoDB" id="110024at2759"/>
<feature type="compositionally biased region" description="Basic and acidic residues" evidence="1">
    <location>
        <begin position="256"/>
        <end position="273"/>
    </location>
</feature>
<dbReference type="PANTHER" id="PTHR44144:SF1">
    <property type="entry name" value="DNAJ HOMOLOG SUBFAMILY C MEMBER 9"/>
    <property type="match status" value="1"/>
</dbReference>
<proteinExistence type="predicted"/>
<sequence>MPPKRKNKKSKVENDSENEEFNERDLVDEEPPTIDPYAVLGLEKEATADDVKKAYRKAALMNHPDKAKNEDEAAANQKFQEIAFAYAVLSDERRRKRYDLTGSTAEVLGDDDDDFNWLKFYRGQFEDVITEESVNKFAEEYKGSDEEHQTLLDAYTKHKGDLGAIYEIVLVSDILEDDDRFRKILDEEIAAGNIKAYPAYMRENDQTREKAKAKERKRRADFDRKRAKKSDSKNQGNKSGGGMGDLAALIQQRQKARADNFFDDLTAKLEPASRKRGTPMDEPPEEAFQANAERMKRGKKQKKARADSENEEEAPKASKGKGKMSRGRRAKASV</sequence>
<dbReference type="SMART" id="SM00271">
    <property type="entry name" value="DnaJ"/>
    <property type="match status" value="1"/>
</dbReference>
<gene>
    <name evidence="3" type="ORF">K469DRAFT_734817</name>
</gene>
<dbReference type="InterPro" id="IPR018253">
    <property type="entry name" value="DnaJ_domain_CS"/>
</dbReference>
<dbReference type="InterPro" id="IPR052594">
    <property type="entry name" value="J_domain-containing_protein"/>
</dbReference>
<dbReference type="Gene3D" id="1.10.287.110">
    <property type="entry name" value="DnaJ domain"/>
    <property type="match status" value="1"/>
</dbReference>
<dbReference type="PANTHER" id="PTHR44144">
    <property type="entry name" value="DNAJ HOMOLOG SUBFAMILY C MEMBER 9"/>
    <property type="match status" value="1"/>
</dbReference>
<dbReference type="EMBL" id="ML994613">
    <property type="protein sequence ID" value="KAF2193453.1"/>
    <property type="molecule type" value="Genomic_DNA"/>
</dbReference>
<evidence type="ECO:0000256" key="1">
    <source>
        <dbReference type="SAM" id="MobiDB-lite"/>
    </source>
</evidence>
<dbReference type="InterPro" id="IPR056453">
    <property type="entry name" value="HTH_DNAJC9"/>
</dbReference>
<feature type="region of interest" description="Disordered" evidence="1">
    <location>
        <begin position="201"/>
        <end position="334"/>
    </location>
</feature>
<feature type="compositionally biased region" description="Acidic residues" evidence="1">
    <location>
        <begin position="15"/>
        <end position="32"/>
    </location>
</feature>
<dbReference type="PROSITE" id="PS00636">
    <property type="entry name" value="DNAJ_1"/>
    <property type="match status" value="1"/>
</dbReference>
<evidence type="ECO:0000259" key="2">
    <source>
        <dbReference type="PROSITE" id="PS50076"/>
    </source>
</evidence>
<dbReference type="PROSITE" id="PS50076">
    <property type="entry name" value="DNAJ_2"/>
    <property type="match status" value="1"/>
</dbReference>
<keyword evidence="4" id="KW-1185">Reference proteome</keyword>
<feature type="compositionally biased region" description="Basic and acidic residues" evidence="1">
    <location>
        <begin position="202"/>
        <end position="232"/>
    </location>
</feature>
<feature type="region of interest" description="Disordered" evidence="1">
    <location>
        <begin position="1"/>
        <end position="33"/>
    </location>
</feature>
<feature type="compositionally biased region" description="Basic and acidic residues" evidence="1">
    <location>
        <begin position="304"/>
        <end position="316"/>
    </location>
</feature>
<dbReference type="InterPro" id="IPR036869">
    <property type="entry name" value="J_dom_sf"/>
</dbReference>
<evidence type="ECO:0000313" key="3">
    <source>
        <dbReference type="EMBL" id="KAF2193453.1"/>
    </source>
</evidence>
<dbReference type="Pfam" id="PF00226">
    <property type="entry name" value="DnaJ"/>
    <property type="match status" value="1"/>
</dbReference>
<dbReference type="Proteomes" id="UP000800200">
    <property type="component" value="Unassembled WGS sequence"/>
</dbReference>
<organism evidence="3 4">
    <name type="scientific">Zopfia rhizophila CBS 207.26</name>
    <dbReference type="NCBI Taxonomy" id="1314779"/>
    <lineage>
        <taxon>Eukaryota</taxon>
        <taxon>Fungi</taxon>
        <taxon>Dikarya</taxon>
        <taxon>Ascomycota</taxon>
        <taxon>Pezizomycotina</taxon>
        <taxon>Dothideomycetes</taxon>
        <taxon>Dothideomycetes incertae sedis</taxon>
        <taxon>Zopfiaceae</taxon>
        <taxon>Zopfia</taxon>
    </lineage>
</organism>
<dbReference type="AlphaFoldDB" id="A0A6A6EQY5"/>
<dbReference type="GO" id="GO:0031072">
    <property type="term" value="F:heat shock protein binding"/>
    <property type="evidence" value="ECO:0007669"/>
    <property type="project" value="TreeGrafter"/>
</dbReference>
<feature type="domain" description="J" evidence="2">
    <location>
        <begin position="35"/>
        <end position="102"/>
    </location>
</feature>
<protein>
    <submittedName>
        <fullName evidence="3">DnaJ-domain-containing protein</fullName>
    </submittedName>
</protein>
<dbReference type="Pfam" id="PF23302">
    <property type="entry name" value="HTH_DNAJC9"/>
    <property type="match status" value="1"/>
</dbReference>